<keyword evidence="1" id="KW-0812">Transmembrane</keyword>
<feature type="transmembrane region" description="Helical" evidence="1">
    <location>
        <begin position="43"/>
        <end position="66"/>
    </location>
</feature>
<dbReference type="Proteomes" id="UP000617531">
    <property type="component" value="Unassembled WGS sequence"/>
</dbReference>
<comment type="caution">
    <text evidence="2">The sequence shown here is derived from an EMBL/GenBank/DDBJ whole genome shotgun (WGS) entry which is preliminary data.</text>
</comment>
<protein>
    <submittedName>
        <fullName evidence="2">Uncharacterized protein</fullName>
    </submittedName>
</protein>
<reference evidence="2" key="1">
    <citation type="journal article" date="2014" name="Int. J. Syst. Evol. Microbiol.">
        <title>Complete genome sequence of Corynebacterium casei LMG S-19264T (=DSM 44701T), isolated from a smear-ripened cheese.</title>
        <authorList>
            <consortium name="US DOE Joint Genome Institute (JGI-PGF)"/>
            <person name="Walter F."/>
            <person name="Albersmeier A."/>
            <person name="Kalinowski J."/>
            <person name="Ruckert C."/>
        </authorList>
    </citation>
    <scope>NUCLEOTIDE SEQUENCE</scope>
    <source>
        <strain evidence="2">CGMCC 1.16548</strain>
    </source>
</reference>
<feature type="transmembrane region" description="Helical" evidence="1">
    <location>
        <begin position="102"/>
        <end position="126"/>
    </location>
</feature>
<name>A0A8J3GN74_9MICO</name>
<dbReference type="EMBL" id="BNAI01000001">
    <property type="protein sequence ID" value="GHF06084.1"/>
    <property type="molecule type" value="Genomic_DNA"/>
</dbReference>
<sequence length="142" mass="15062">MRDRGWVWAQFAVAAGLLALSLVGILGVAVFDAAELAFSFAGAIHAFAVFPGLVLSLVVNALIMRAHRELGLSLTEKWLLVAEFALIAWLLVLHFWSHSGDALGLAILTWPVVIILAIVIAIIAVVRNSARPAGTPPPIPPA</sequence>
<organism evidence="2 3">
    <name type="scientific">Pseudolysinimonas yzui</name>
    <dbReference type="NCBI Taxonomy" id="2708254"/>
    <lineage>
        <taxon>Bacteria</taxon>
        <taxon>Bacillati</taxon>
        <taxon>Actinomycetota</taxon>
        <taxon>Actinomycetes</taxon>
        <taxon>Micrococcales</taxon>
        <taxon>Microbacteriaceae</taxon>
        <taxon>Pseudolysinimonas</taxon>
    </lineage>
</organism>
<evidence type="ECO:0000313" key="3">
    <source>
        <dbReference type="Proteomes" id="UP000617531"/>
    </source>
</evidence>
<dbReference type="AlphaFoldDB" id="A0A8J3GN74"/>
<gene>
    <name evidence="2" type="ORF">GCM10011600_03340</name>
</gene>
<evidence type="ECO:0000256" key="1">
    <source>
        <dbReference type="SAM" id="Phobius"/>
    </source>
</evidence>
<keyword evidence="1" id="KW-1133">Transmembrane helix</keyword>
<keyword evidence="3" id="KW-1185">Reference proteome</keyword>
<accession>A0A8J3GN74</accession>
<reference evidence="2" key="2">
    <citation type="submission" date="2020-09" db="EMBL/GenBank/DDBJ databases">
        <authorList>
            <person name="Sun Q."/>
            <person name="Zhou Y."/>
        </authorList>
    </citation>
    <scope>NUCLEOTIDE SEQUENCE</scope>
    <source>
        <strain evidence="2">CGMCC 1.16548</strain>
    </source>
</reference>
<feature type="transmembrane region" description="Helical" evidence="1">
    <location>
        <begin position="7"/>
        <end position="31"/>
    </location>
</feature>
<keyword evidence="1" id="KW-0472">Membrane</keyword>
<evidence type="ECO:0000313" key="2">
    <source>
        <dbReference type="EMBL" id="GHF06084.1"/>
    </source>
</evidence>
<dbReference type="RefSeq" id="WP_191281641.1">
    <property type="nucleotide sequence ID" value="NZ_BNAI01000001.1"/>
</dbReference>
<proteinExistence type="predicted"/>
<feature type="transmembrane region" description="Helical" evidence="1">
    <location>
        <begin position="78"/>
        <end position="96"/>
    </location>
</feature>